<gene>
    <name evidence="2" type="ORF">GGQ92_001449</name>
</gene>
<dbReference type="PANTHER" id="PTHR37294:SF1">
    <property type="entry name" value="3'-5' EXORIBONUCLEASE YHAM"/>
    <property type="match status" value="1"/>
</dbReference>
<keyword evidence="3" id="KW-1185">Reference proteome</keyword>
<dbReference type="PANTHER" id="PTHR37294">
    <property type="entry name" value="3'-5' EXORIBONUCLEASE YHAM"/>
    <property type="match status" value="1"/>
</dbReference>
<dbReference type="EC" id="3.1.-.-" evidence="2"/>
<evidence type="ECO:0000313" key="2">
    <source>
        <dbReference type="EMBL" id="MBB6512663.1"/>
    </source>
</evidence>
<proteinExistence type="predicted"/>
<reference evidence="2 3" key="1">
    <citation type="submission" date="2020-08" db="EMBL/GenBank/DDBJ databases">
        <title>Genomic Encyclopedia of Type Strains, Phase IV (KMG-IV): sequencing the most valuable type-strain genomes for metagenomic binning, comparative biology and taxonomic classification.</title>
        <authorList>
            <person name="Goeker M."/>
        </authorList>
    </citation>
    <scope>NUCLEOTIDE SEQUENCE [LARGE SCALE GENOMIC DNA]</scope>
    <source>
        <strain evidence="2 3">DSM 11805</strain>
    </source>
</reference>
<name>A0A841RM15_9BACI</name>
<dbReference type="GO" id="GO:0031125">
    <property type="term" value="P:rRNA 3'-end processing"/>
    <property type="evidence" value="ECO:0007669"/>
    <property type="project" value="TreeGrafter"/>
</dbReference>
<accession>A0A841RM15</accession>
<dbReference type="Gene3D" id="1.10.3210.10">
    <property type="entry name" value="Hypothetical protein af1432"/>
    <property type="match status" value="1"/>
</dbReference>
<dbReference type="CDD" id="cd00077">
    <property type="entry name" value="HDc"/>
    <property type="match status" value="1"/>
</dbReference>
<sequence>MKKYFYDMIPITYSLEEDVKNDLMEKYLPPQFNTEETSFILDDHDKGAPVSTTVLINDFELRNTKTNKKFLKLSFSNPSGNIPAKMWDNDGEIEKYIPTLESNGVFYIRGQVDEFNGFKSVTVYELSPSKEDVNPSLLLASTNQNLDQLSEELFAYLLELQEPYQTLAFRTLDLFWDSFSKSPAAKGMHHNYLGGLLKHTVGLMRFCRYIIKIEENPFQAVIRLIHQVEKQYKVEIWESLKSEEDFHRFIWKDTIDHLYSMLHGMTEFKYDTINEDALMTSILFHDIGKLAEYNYAGRNDDFFTYLFPSALFEDTRQVQSGIAMDSLGVMVGHIPYGVLILNKVVNDHQIQLSMEQIHLMSHCILCHHGLPEWGSAVRKPQNIEGYIIHIVDYLDSRYENTEADNEK</sequence>
<evidence type="ECO:0000313" key="3">
    <source>
        <dbReference type="Proteomes" id="UP000572212"/>
    </source>
</evidence>
<dbReference type="EMBL" id="JACHON010000004">
    <property type="protein sequence ID" value="MBB6512663.1"/>
    <property type="molecule type" value="Genomic_DNA"/>
</dbReference>
<dbReference type="SUPFAM" id="SSF109604">
    <property type="entry name" value="HD-domain/PDEase-like"/>
    <property type="match status" value="1"/>
</dbReference>
<comment type="caution">
    <text evidence="2">The sequence shown here is derived from an EMBL/GenBank/DDBJ whole genome shotgun (WGS) entry which is preliminary data.</text>
</comment>
<protein>
    <submittedName>
        <fullName evidence="2">3'-5' exoribonuclease</fullName>
        <ecNumber evidence="2">3.1.-.-</ecNumber>
    </submittedName>
</protein>
<keyword evidence="1 2" id="KW-0378">Hydrolase</keyword>
<dbReference type="Proteomes" id="UP000572212">
    <property type="component" value="Unassembled WGS sequence"/>
</dbReference>
<dbReference type="InterPro" id="IPR050798">
    <property type="entry name" value="YhaM_exoribonuc/phosphodiest"/>
</dbReference>
<dbReference type="RefSeq" id="WP_343068784.1">
    <property type="nucleotide sequence ID" value="NZ_BAAACU010000028.1"/>
</dbReference>
<dbReference type="InterPro" id="IPR003607">
    <property type="entry name" value="HD/PDEase_dom"/>
</dbReference>
<evidence type="ECO:0000256" key="1">
    <source>
        <dbReference type="ARBA" id="ARBA00022801"/>
    </source>
</evidence>
<dbReference type="GO" id="GO:0016787">
    <property type="term" value="F:hydrolase activity"/>
    <property type="evidence" value="ECO:0007669"/>
    <property type="project" value="UniProtKB-KW"/>
</dbReference>
<organism evidence="2 3">
    <name type="scientific">Gracilibacillus halotolerans</name>
    <dbReference type="NCBI Taxonomy" id="74386"/>
    <lineage>
        <taxon>Bacteria</taxon>
        <taxon>Bacillati</taxon>
        <taxon>Bacillota</taxon>
        <taxon>Bacilli</taxon>
        <taxon>Bacillales</taxon>
        <taxon>Bacillaceae</taxon>
        <taxon>Gracilibacillus</taxon>
    </lineage>
</organism>
<dbReference type="AlphaFoldDB" id="A0A841RM15"/>